<dbReference type="Proteomes" id="UP000000845">
    <property type="component" value="Chromosome"/>
</dbReference>
<evidence type="ECO:0000313" key="2">
    <source>
        <dbReference type="Proteomes" id="UP000000845"/>
    </source>
</evidence>
<gene>
    <name evidence="1" type="ordered locus">Sterm_0424</name>
</gene>
<evidence type="ECO:0000313" key="1">
    <source>
        <dbReference type="EMBL" id="ACZ07306.1"/>
    </source>
</evidence>
<name>D1AMT0_SEBTE</name>
<accession>D1AMT0</accession>
<dbReference type="HOGENOM" id="CLU_158665_0_0_0"/>
<protein>
    <submittedName>
        <fullName evidence="1">Uncharacterized protein</fullName>
    </submittedName>
</protein>
<dbReference type="EMBL" id="CP001739">
    <property type="protein sequence ID" value="ACZ07306.1"/>
    <property type="molecule type" value="Genomic_DNA"/>
</dbReference>
<dbReference type="KEGG" id="str:Sterm_0424"/>
<dbReference type="STRING" id="526218.Sterm_0424"/>
<reference evidence="2" key="1">
    <citation type="submission" date="2009-09" db="EMBL/GenBank/DDBJ databases">
        <title>The complete chromosome of Sebaldella termitidis ATCC 33386.</title>
        <authorList>
            <consortium name="US DOE Joint Genome Institute (JGI-PGF)"/>
            <person name="Lucas S."/>
            <person name="Copeland A."/>
            <person name="Lapidus A."/>
            <person name="Glavina del Rio T."/>
            <person name="Dalin E."/>
            <person name="Tice H."/>
            <person name="Bruce D."/>
            <person name="Goodwin L."/>
            <person name="Pitluck S."/>
            <person name="Kyrpides N."/>
            <person name="Mavromatis K."/>
            <person name="Ivanova N."/>
            <person name="Mikhailova N."/>
            <person name="Sims D."/>
            <person name="Meincke L."/>
            <person name="Brettin T."/>
            <person name="Detter J.C."/>
            <person name="Han C."/>
            <person name="Larimer F."/>
            <person name="Land M."/>
            <person name="Hauser L."/>
            <person name="Markowitz V."/>
            <person name="Cheng J.F."/>
            <person name="Hugenholtz P."/>
            <person name="Woyke T."/>
            <person name="Wu D."/>
            <person name="Eisen J.A."/>
        </authorList>
    </citation>
    <scope>NUCLEOTIDE SEQUENCE [LARGE SCALE GENOMIC DNA]</scope>
    <source>
        <strain evidence="2">ATCC 33386 / NCTC 11300</strain>
    </source>
</reference>
<sequence length="131" mass="15605">MLIIDDRYYREYEGEGEIDFICQKNGRKVKKIQIWEGYFLSILNGLIKNGEKPVGMLCMLLISDTWDKEPWRIPDIQEMIIVFEKYDENNFSESERPSKLLLDLLPEVLESIIKFLKEVKENNGDVYMEYL</sequence>
<keyword evidence="2" id="KW-1185">Reference proteome</keyword>
<proteinExistence type="predicted"/>
<reference evidence="1 2" key="2">
    <citation type="journal article" date="2010" name="Stand. Genomic Sci.">
        <title>Complete genome sequence of Sebaldella termitidis type strain (NCTC 11300).</title>
        <authorList>
            <person name="Harmon-Smith M."/>
            <person name="Celia L."/>
            <person name="Chertkov O."/>
            <person name="Lapidus A."/>
            <person name="Copeland A."/>
            <person name="Glavina Del Rio T."/>
            <person name="Nolan M."/>
            <person name="Lucas S."/>
            <person name="Tice H."/>
            <person name="Cheng J.F."/>
            <person name="Han C."/>
            <person name="Detter J.C."/>
            <person name="Bruce D."/>
            <person name="Goodwin L."/>
            <person name="Pitluck S."/>
            <person name="Pati A."/>
            <person name="Liolios K."/>
            <person name="Ivanova N."/>
            <person name="Mavromatis K."/>
            <person name="Mikhailova N."/>
            <person name="Chen A."/>
            <person name="Palaniappan K."/>
            <person name="Land M."/>
            <person name="Hauser L."/>
            <person name="Chang Y.J."/>
            <person name="Jeffries C.D."/>
            <person name="Brettin T."/>
            <person name="Goker M."/>
            <person name="Beck B."/>
            <person name="Bristow J."/>
            <person name="Eisen J.A."/>
            <person name="Markowitz V."/>
            <person name="Hugenholtz P."/>
            <person name="Kyrpides N.C."/>
            <person name="Klenk H.P."/>
            <person name="Chen F."/>
        </authorList>
    </citation>
    <scope>NUCLEOTIDE SEQUENCE [LARGE SCALE GENOMIC DNA]</scope>
    <source>
        <strain evidence="2">ATCC 33386 / NCTC 11300</strain>
    </source>
</reference>
<dbReference type="RefSeq" id="WP_012859905.1">
    <property type="nucleotide sequence ID" value="NC_013517.1"/>
</dbReference>
<organism evidence="1 2">
    <name type="scientific">Sebaldella termitidis (strain ATCC 33386 / NCTC 11300)</name>
    <dbReference type="NCBI Taxonomy" id="526218"/>
    <lineage>
        <taxon>Bacteria</taxon>
        <taxon>Fusobacteriati</taxon>
        <taxon>Fusobacteriota</taxon>
        <taxon>Fusobacteriia</taxon>
        <taxon>Fusobacteriales</taxon>
        <taxon>Leptotrichiaceae</taxon>
        <taxon>Sebaldella</taxon>
    </lineage>
</organism>
<dbReference type="AlphaFoldDB" id="D1AMT0"/>